<protein>
    <submittedName>
        <fullName evidence="1">Uncharacterized protein</fullName>
    </submittedName>
</protein>
<name>A0AAW9QXQ3_9CHRO</name>
<gene>
    <name evidence="1" type="ORF">V0288_10810</name>
</gene>
<proteinExistence type="predicted"/>
<accession>A0AAW9QXQ3</accession>
<dbReference type="AlphaFoldDB" id="A0AAW9QXQ3"/>
<reference evidence="1 2" key="1">
    <citation type="submission" date="2024-01" db="EMBL/GenBank/DDBJ databases">
        <title>Genomic insights into the taxonomy and metabolism of the cyanobacterium Pannus brasiliensis CCIBt3594.</title>
        <authorList>
            <person name="Machado M."/>
            <person name="Botero N.B."/>
            <person name="Andreote A.P.D."/>
            <person name="Feitosa A.M.T."/>
            <person name="Popin R."/>
            <person name="Sivonen K."/>
            <person name="Fiore M.F."/>
        </authorList>
    </citation>
    <scope>NUCLEOTIDE SEQUENCE [LARGE SCALE GENOMIC DNA]</scope>
    <source>
        <strain evidence="1 2">CCIBt3594</strain>
    </source>
</reference>
<dbReference type="Proteomes" id="UP001328733">
    <property type="component" value="Unassembled WGS sequence"/>
</dbReference>
<dbReference type="EMBL" id="JBAFSM010000017">
    <property type="protein sequence ID" value="MEG3437609.1"/>
    <property type="molecule type" value="Genomic_DNA"/>
</dbReference>
<sequence>MTDIFRTLQEITTDYSIFEKDQVLTESQLNSVTNYLNDQNRLTRVYLLGVGTIAGLRVSLENNKVLVTKGIGITTDGDLFYYNTDTRFDRYLQYDKSYPKYAPFYQGENINGDVVPVPVYELIRQEAKDDRLSIAFLNEFTARTNKDLKNMVAVAFVESYINDPDLCTGTDCDNLGKDCQETPKILLIEKSSLNSLLKPTIPTPDSAYKNLDEIAIDRPFISNNFISINELAQTYRTVCTTLHNKLIAALSKIYPNCSAFLGDVFPSNPSNAWTTKLTSILGTFTNTTLGIQYYYGFLKDVIETYQEFRELLFGNTTLCCPDLNWFPKHLLLGDVVNTTDPNNNRTPFYPSPAVSQNTDSFNHIKFLARKLDTLIQTFQVPPVSAPIRITPSLSEDHPLEERSIPYYYLINSTNPIHQYWNYSLSQRGTANRNYGYQASNYGAVGAAANPLAVSIGRFSLFRIEGHIGKDVNIVLQTLQNEIIAKNLPFTVRSVLLGIDKTKVIKRPGTRYSDLHRLHYLWRQDAYHQLNEVVRFSDKFKLEVDGKVTGESKATDFKRDAEQRNDIVKAKASSAATKLNRGYTAYSADKTWLADVSQTVTAASEFKYNIGDVVKTEFTTPFDSIIGNSRLQWLDWLDAIIQRKEDAADEKLLFTKFITEHPGVEHSAGVTRGGTFVLVHDSANTVVADFMLSYYWEDQGEEVPDEPPLTKPPIRSDFVIDRGIRILPSVKKGLTDFLKEPEFNQRLYDFTFEPVFTRPIDQQQKYMEIYKDYVSSTIGIFSQIEPKIAFQYTNPELGFQMREVSLNQEKLAYQKQQLGRPTLTDVERQAITEKVRQAETELATSIQKTTDYIARSNVDVSSGSEGFRAVLDISNSLGNLSREGQAYRNLQTELNNLQKRTTSAGIKTIIGNLINR</sequence>
<comment type="caution">
    <text evidence="1">The sequence shown here is derived from an EMBL/GenBank/DDBJ whole genome shotgun (WGS) entry which is preliminary data.</text>
</comment>
<evidence type="ECO:0000313" key="2">
    <source>
        <dbReference type="Proteomes" id="UP001328733"/>
    </source>
</evidence>
<evidence type="ECO:0000313" key="1">
    <source>
        <dbReference type="EMBL" id="MEG3437609.1"/>
    </source>
</evidence>
<organism evidence="1 2">
    <name type="scientific">Pannus brasiliensis CCIBt3594</name>
    <dbReference type="NCBI Taxonomy" id="1427578"/>
    <lineage>
        <taxon>Bacteria</taxon>
        <taxon>Bacillati</taxon>
        <taxon>Cyanobacteriota</taxon>
        <taxon>Cyanophyceae</taxon>
        <taxon>Oscillatoriophycideae</taxon>
        <taxon>Chroococcales</taxon>
        <taxon>Microcystaceae</taxon>
        <taxon>Pannus</taxon>
    </lineage>
</organism>
<keyword evidence="2" id="KW-1185">Reference proteome</keyword>
<dbReference type="RefSeq" id="WP_332865088.1">
    <property type="nucleotide sequence ID" value="NZ_JBAFSM010000017.1"/>
</dbReference>